<gene>
    <name evidence="3" type="ORF">B0H63DRAFT_445083</name>
</gene>
<keyword evidence="2" id="KW-0732">Signal</keyword>
<feature type="signal peptide" evidence="2">
    <location>
        <begin position="1"/>
        <end position="25"/>
    </location>
</feature>
<evidence type="ECO:0000313" key="3">
    <source>
        <dbReference type="EMBL" id="KAK3395009.1"/>
    </source>
</evidence>
<evidence type="ECO:0000256" key="2">
    <source>
        <dbReference type="SAM" id="SignalP"/>
    </source>
</evidence>
<feature type="transmembrane region" description="Helical" evidence="1">
    <location>
        <begin position="61"/>
        <end position="83"/>
    </location>
</feature>
<dbReference type="EMBL" id="JAULSW010000001">
    <property type="protein sequence ID" value="KAK3395009.1"/>
    <property type="molecule type" value="Genomic_DNA"/>
</dbReference>
<organism evidence="3 4">
    <name type="scientific">Podospora didyma</name>
    <dbReference type="NCBI Taxonomy" id="330526"/>
    <lineage>
        <taxon>Eukaryota</taxon>
        <taxon>Fungi</taxon>
        <taxon>Dikarya</taxon>
        <taxon>Ascomycota</taxon>
        <taxon>Pezizomycotina</taxon>
        <taxon>Sordariomycetes</taxon>
        <taxon>Sordariomycetidae</taxon>
        <taxon>Sordariales</taxon>
        <taxon>Podosporaceae</taxon>
        <taxon>Podospora</taxon>
    </lineage>
</organism>
<evidence type="ECO:0000256" key="1">
    <source>
        <dbReference type="SAM" id="Phobius"/>
    </source>
</evidence>
<proteinExistence type="predicted"/>
<comment type="caution">
    <text evidence="3">The sequence shown here is derived from an EMBL/GenBank/DDBJ whole genome shotgun (WGS) entry which is preliminary data.</text>
</comment>
<keyword evidence="4" id="KW-1185">Reference proteome</keyword>
<sequence length="203" mass="21424">MAFNVADAYSSLAVILLSFPAVTAAHPPPRIASSPTTTNDEATVTTTGSDLVHAHKIAPCIIAFSLCCAIEMAGLACILCIFFRTREKATAGSSGRDSGSGLLRTNGRVMQMAEIGELNYGTVLSRTTSNSSTMSVTSSISSINANSDTTIVEEGANCCTDYFDFLASLEENEDENENESSVGVKKGHAYVTPTLDTVMEDDE</sequence>
<evidence type="ECO:0000313" key="4">
    <source>
        <dbReference type="Proteomes" id="UP001285441"/>
    </source>
</evidence>
<keyword evidence="1" id="KW-1133">Transmembrane helix</keyword>
<accession>A0AAE0P812</accession>
<dbReference type="AlphaFoldDB" id="A0AAE0P812"/>
<name>A0AAE0P812_9PEZI</name>
<keyword evidence="1" id="KW-0472">Membrane</keyword>
<reference evidence="3" key="2">
    <citation type="submission" date="2023-06" db="EMBL/GenBank/DDBJ databases">
        <authorList>
            <consortium name="Lawrence Berkeley National Laboratory"/>
            <person name="Haridas S."/>
            <person name="Hensen N."/>
            <person name="Bonometti L."/>
            <person name="Westerberg I."/>
            <person name="Brannstrom I.O."/>
            <person name="Guillou S."/>
            <person name="Cros-Aarteil S."/>
            <person name="Calhoun S."/>
            <person name="Kuo A."/>
            <person name="Mondo S."/>
            <person name="Pangilinan J."/>
            <person name="Riley R."/>
            <person name="LaButti K."/>
            <person name="Andreopoulos B."/>
            <person name="Lipzen A."/>
            <person name="Chen C."/>
            <person name="Yanf M."/>
            <person name="Daum C."/>
            <person name="Ng V."/>
            <person name="Clum A."/>
            <person name="Steindorff A."/>
            <person name="Ohm R."/>
            <person name="Martin F."/>
            <person name="Silar P."/>
            <person name="Natvig D."/>
            <person name="Lalanne C."/>
            <person name="Gautier V."/>
            <person name="Ament-velasquez S.L."/>
            <person name="Kruys A."/>
            <person name="Hutchinson M.I."/>
            <person name="Powell A.J."/>
            <person name="Barry K."/>
            <person name="Miller A.N."/>
            <person name="Grigoriev I.V."/>
            <person name="Debuchy R."/>
            <person name="Gladieux P."/>
            <person name="Thoren M.H."/>
            <person name="Johannesson H."/>
        </authorList>
    </citation>
    <scope>NUCLEOTIDE SEQUENCE</scope>
    <source>
        <strain evidence="3">CBS 232.78</strain>
    </source>
</reference>
<protein>
    <recommendedName>
        <fullName evidence="5">Membrane-associated protein</fullName>
    </recommendedName>
</protein>
<feature type="chain" id="PRO_5042067914" description="Membrane-associated protein" evidence="2">
    <location>
        <begin position="26"/>
        <end position="203"/>
    </location>
</feature>
<evidence type="ECO:0008006" key="5">
    <source>
        <dbReference type="Google" id="ProtNLM"/>
    </source>
</evidence>
<dbReference type="Proteomes" id="UP001285441">
    <property type="component" value="Unassembled WGS sequence"/>
</dbReference>
<reference evidence="3" key="1">
    <citation type="journal article" date="2023" name="Mol. Phylogenet. Evol.">
        <title>Genome-scale phylogeny and comparative genomics of the fungal order Sordariales.</title>
        <authorList>
            <person name="Hensen N."/>
            <person name="Bonometti L."/>
            <person name="Westerberg I."/>
            <person name="Brannstrom I.O."/>
            <person name="Guillou S."/>
            <person name="Cros-Aarteil S."/>
            <person name="Calhoun S."/>
            <person name="Haridas S."/>
            <person name="Kuo A."/>
            <person name="Mondo S."/>
            <person name="Pangilinan J."/>
            <person name="Riley R."/>
            <person name="LaButti K."/>
            <person name="Andreopoulos B."/>
            <person name="Lipzen A."/>
            <person name="Chen C."/>
            <person name="Yan M."/>
            <person name="Daum C."/>
            <person name="Ng V."/>
            <person name="Clum A."/>
            <person name="Steindorff A."/>
            <person name="Ohm R.A."/>
            <person name="Martin F."/>
            <person name="Silar P."/>
            <person name="Natvig D.O."/>
            <person name="Lalanne C."/>
            <person name="Gautier V."/>
            <person name="Ament-Velasquez S.L."/>
            <person name="Kruys A."/>
            <person name="Hutchinson M.I."/>
            <person name="Powell A.J."/>
            <person name="Barry K."/>
            <person name="Miller A.N."/>
            <person name="Grigoriev I.V."/>
            <person name="Debuchy R."/>
            <person name="Gladieux P."/>
            <person name="Hiltunen Thoren M."/>
            <person name="Johannesson H."/>
        </authorList>
    </citation>
    <scope>NUCLEOTIDE SEQUENCE</scope>
    <source>
        <strain evidence="3">CBS 232.78</strain>
    </source>
</reference>
<keyword evidence="1" id="KW-0812">Transmembrane</keyword>